<dbReference type="Proteomes" id="UP000299102">
    <property type="component" value="Unassembled WGS sequence"/>
</dbReference>
<comment type="caution">
    <text evidence="1">The sequence shown here is derived from an EMBL/GenBank/DDBJ whole genome shotgun (WGS) entry which is preliminary data.</text>
</comment>
<proteinExistence type="predicted"/>
<accession>A0A4C1VF69</accession>
<dbReference type="EMBL" id="BGZK01000331">
    <property type="protein sequence ID" value="GBP37259.1"/>
    <property type="molecule type" value="Genomic_DNA"/>
</dbReference>
<name>A0A4C1VF69_EUMVA</name>
<gene>
    <name evidence="1" type="ORF">EVAR_35692_1</name>
</gene>
<dbReference type="AlphaFoldDB" id="A0A4C1VF69"/>
<sequence>MECRDEVTNVILQGDMWRRNHHRLEDHAEGIEPERQVPKVSSLSRHSVRAVPTLPSIRLPSEYIYGPTTAIESIV</sequence>
<reference evidence="1 2" key="1">
    <citation type="journal article" date="2019" name="Commun. Biol.">
        <title>The bagworm genome reveals a unique fibroin gene that provides high tensile strength.</title>
        <authorList>
            <person name="Kono N."/>
            <person name="Nakamura H."/>
            <person name="Ohtoshi R."/>
            <person name="Tomita M."/>
            <person name="Numata K."/>
            <person name="Arakawa K."/>
        </authorList>
    </citation>
    <scope>NUCLEOTIDE SEQUENCE [LARGE SCALE GENOMIC DNA]</scope>
</reference>
<evidence type="ECO:0000313" key="2">
    <source>
        <dbReference type="Proteomes" id="UP000299102"/>
    </source>
</evidence>
<organism evidence="1 2">
    <name type="scientific">Eumeta variegata</name>
    <name type="common">Bagworm moth</name>
    <name type="synonym">Eumeta japonica</name>
    <dbReference type="NCBI Taxonomy" id="151549"/>
    <lineage>
        <taxon>Eukaryota</taxon>
        <taxon>Metazoa</taxon>
        <taxon>Ecdysozoa</taxon>
        <taxon>Arthropoda</taxon>
        <taxon>Hexapoda</taxon>
        <taxon>Insecta</taxon>
        <taxon>Pterygota</taxon>
        <taxon>Neoptera</taxon>
        <taxon>Endopterygota</taxon>
        <taxon>Lepidoptera</taxon>
        <taxon>Glossata</taxon>
        <taxon>Ditrysia</taxon>
        <taxon>Tineoidea</taxon>
        <taxon>Psychidae</taxon>
        <taxon>Oiketicinae</taxon>
        <taxon>Eumeta</taxon>
    </lineage>
</organism>
<evidence type="ECO:0000313" key="1">
    <source>
        <dbReference type="EMBL" id="GBP37259.1"/>
    </source>
</evidence>
<keyword evidence="2" id="KW-1185">Reference proteome</keyword>
<protein>
    <submittedName>
        <fullName evidence="1">Uncharacterized protein</fullName>
    </submittedName>
</protein>